<keyword evidence="3" id="KW-1185">Reference proteome</keyword>
<reference evidence="2" key="1">
    <citation type="journal article" date="2023" name="Science">
        <title>Genome structures resolve the early diversification of teleost fishes.</title>
        <authorList>
            <person name="Parey E."/>
            <person name="Louis A."/>
            <person name="Montfort J."/>
            <person name="Bouchez O."/>
            <person name="Roques C."/>
            <person name="Iampietro C."/>
            <person name="Lluch J."/>
            <person name="Castinel A."/>
            <person name="Donnadieu C."/>
            <person name="Desvignes T."/>
            <person name="Floi Bucao C."/>
            <person name="Jouanno E."/>
            <person name="Wen M."/>
            <person name="Mejri S."/>
            <person name="Dirks R."/>
            <person name="Jansen H."/>
            <person name="Henkel C."/>
            <person name="Chen W.J."/>
            <person name="Zahm M."/>
            <person name="Cabau C."/>
            <person name="Klopp C."/>
            <person name="Thompson A.W."/>
            <person name="Robinson-Rechavi M."/>
            <person name="Braasch I."/>
            <person name="Lecointre G."/>
            <person name="Bobe J."/>
            <person name="Postlethwait J.H."/>
            <person name="Berthelot C."/>
            <person name="Roest Crollius H."/>
            <person name="Guiguen Y."/>
        </authorList>
    </citation>
    <scope>NUCLEOTIDE SEQUENCE</scope>
    <source>
        <strain evidence="2">WJC10195</strain>
    </source>
</reference>
<proteinExistence type="predicted"/>
<evidence type="ECO:0000313" key="3">
    <source>
        <dbReference type="Proteomes" id="UP001152622"/>
    </source>
</evidence>
<protein>
    <submittedName>
        <fullName evidence="2">Uncharacterized protein</fullName>
    </submittedName>
</protein>
<dbReference type="Proteomes" id="UP001152622">
    <property type="component" value="Chromosome 1"/>
</dbReference>
<accession>A0A9Q1JDY8</accession>
<name>A0A9Q1JDY8_SYNKA</name>
<gene>
    <name evidence="2" type="ORF">SKAU_G00029610</name>
</gene>
<dbReference type="AlphaFoldDB" id="A0A9Q1JDY8"/>
<dbReference type="EMBL" id="JAINUF010000001">
    <property type="protein sequence ID" value="KAJ8382183.1"/>
    <property type="molecule type" value="Genomic_DNA"/>
</dbReference>
<sequence>MGCAPARGGFGFEKRASLAGRGELVPSSKRESQKRNQGGCNANLTGQLFMVVTASLNPTVPLNMQEQWGAAGQTEVNAERQRALFAGRRFHLICSRSAYSADRLIFPMDCTADLCRILRLDGVLFAEPDNSETCSGAQLNDPDWDWSTPPSVPGPSLLAPLRRSLAAQDSF</sequence>
<comment type="caution">
    <text evidence="2">The sequence shown here is derived from an EMBL/GenBank/DDBJ whole genome shotgun (WGS) entry which is preliminary data.</text>
</comment>
<feature type="region of interest" description="Disordered" evidence="1">
    <location>
        <begin position="136"/>
        <end position="159"/>
    </location>
</feature>
<evidence type="ECO:0000256" key="1">
    <source>
        <dbReference type="SAM" id="MobiDB-lite"/>
    </source>
</evidence>
<evidence type="ECO:0000313" key="2">
    <source>
        <dbReference type="EMBL" id="KAJ8382183.1"/>
    </source>
</evidence>
<organism evidence="2 3">
    <name type="scientific">Synaphobranchus kaupii</name>
    <name type="common">Kaup's arrowtooth eel</name>
    <dbReference type="NCBI Taxonomy" id="118154"/>
    <lineage>
        <taxon>Eukaryota</taxon>
        <taxon>Metazoa</taxon>
        <taxon>Chordata</taxon>
        <taxon>Craniata</taxon>
        <taxon>Vertebrata</taxon>
        <taxon>Euteleostomi</taxon>
        <taxon>Actinopterygii</taxon>
        <taxon>Neopterygii</taxon>
        <taxon>Teleostei</taxon>
        <taxon>Anguilliformes</taxon>
        <taxon>Synaphobranchidae</taxon>
        <taxon>Synaphobranchus</taxon>
    </lineage>
</organism>